<dbReference type="OrthoDB" id="121656at2"/>
<keyword evidence="2" id="KW-1277">Toxin-antitoxin system</keyword>
<evidence type="ECO:0000256" key="5">
    <source>
        <dbReference type="ARBA" id="ARBA00022801"/>
    </source>
</evidence>
<keyword evidence="9" id="KW-1185">Reference proteome</keyword>
<sequence length="67" mass="7806">MPKLPRLTAKEAEKLLFDADFILLRTQGSHRIYLKNEIRVVVPFHSGKIRHPKITKQVIKAIEETNQ</sequence>
<proteinExistence type="inferred from homology"/>
<dbReference type="SUPFAM" id="SSF54786">
    <property type="entry name" value="YcfA/nrd intein domain"/>
    <property type="match status" value="1"/>
</dbReference>
<dbReference type="Proteomes" id="UP000001203">
    <property type="component" value="Chromosome circular"/>
</dbReference>
<dbReference type="Pfam" id="PF07927">
    <property type="entry name" value="HicA_toxin"/>
    <property type="match status" value="1"/>
</dbReference>
<dbReference type="GO" id="GO:0004519">
    <property type="term" value="F:endonuclease activity"/>
    <property type="evidence" value="ECO:0007669"/>
    <property type="project" value="UniProtKB-KW"/>
</dbReference>
<dbReference type="EMBL" id="CP000806">
    <property type="protein sequence ID" value="ACB50854.1"/>
    <property type="molecule type" value="Genomic_DNA"/>
</dbReference>
<dbReference type="KEGG" id="cyt:cce_1504"/>
<dbReference type="eggNOG" id="COG1724">
    <property type="taxonomic scope" value="Bacteria"/>
</dbReference>
<comment type="similarity">
    <text evidence="1">Belongs to the HicA mRNA interferase family.</text>
</comment>
<dbReference type="InterPro" id="IPR038570">
    <property type="entry name" value="HicA_sf"/>
</dbReference>
<keyword evidence="4" id="KW-0255">Endonuclease</keyword>
<evidence type="ECO:0008006" key="10">
    <source>
        <dbReference type="Google" id="ProtNLM"/>
    </source>
</evidence>
<protein>
    <recommendedName>
        <fullName evidence="10">YcfA-like protein</fullName>
    </recommendedName>
</protein>
<dbReference type="Gene3D" id="3.30.920.30">
    <property type="entry name" value="Hypothetical protein"/>
    <property type="match status" value="1"/>
</dbReference>
<evidence type="ECO:0000256" key="3">
    <source>
        <dbReference type="ARBA" id="ARBA00022722"/>
    </source>
</evidence>
<keyword evidence="5" id="KW-0378">Hydrolase</keyword>
<dbReference type="HOGENOM" id="CLU_164851_6_3_3"/>
<gene>
    <name evidence="8" type="ordered locus">cce_1504</name>
</gene>
<evidence type="ECO:0000313" key="9">
    <source>
        <dbReference type="Proteomes" id="UP000001203"/>
    </source>
</evidence>
<dbReference type="GO" id="GO:0003729">
    <property type="term" value="F:mRNA binding"/>
    <property type="evidence" value="ECO:0007669"/>
    <property type="project" value="InterPro"/>
</dbReference>
<evidence type="ECO:0000256" key="1">
    <source>
        <dbReference type="ARBA" id="ARBA00006620"/>
    </source>
</evidence>
<dbReference type="InterPro" id="IPR012933">
    <property type="entry name" value="HicA_mRNA_interferase"/>
</dbReference>
<evidence type="ECO:0000256" key="4">
    <source>
        <dbReference type="ARBA" id="ARBA00022759"/>
    </source>
</evidence>
<evidence type="ECO:0000256" key="6">
    <source>
        <dbReference type="ARBA" id="ARBA00022884"/>
    </source>
</evidence>
<keyword evidence="3" id="KW-0540">Nuclease</keyword>
<organism evidence="8 9">
    <name type="scientific">Crocosphaera subtropica (strain ATCC 51142 / BH68)</name>
    <name type="common">Cyanothece sp. (strain ATCC 51142)</name>
    <dbReference type="NCBI Taxonomy" id="43989"/>
    <lineage>
        <taxon>Bacteria</taxon>
        <taxon>Bacillati</taxon>
        <taxon>Cyanobacteriota</taxon>
        <taxon>Cyanophyceae</taxon>
        <taxon>Oscillatoriophycideae</taxon>
        <taxon>Chroococcales</taxon>
        <taxon>Aphanothecaceae</taxon>
        <taxon>Crocosphaera</taxon>
        <taxon>Crocosphaera subtropica</taxon>
    </lineage>
</organism>
<evidence type="ECO:0000313" key="8">
    <source>
        <dbReference type="EMBL" id="ACB50854.1"/>
    </source>
</evidence>
<keyword evidence="7" id="KW-0346">Stress response</keyword>
<dbReference type="GO" id="GO:0016787">
    <property type="term" value="F:hydrolase activity"/>
    <property type="evidence" value="ECO:0007669"/>
    <property type="project" value="UniProtKB-KW"/>
</dbReference>
<dbReference type="RefSeq" id="WP_009544310.1">
    <property type="nucleotide sequence ID" value="NC_010546.1"/>
</dbReference>
<keyword evidence="6" id="KW-0694">RNA-binding</keyword>
<accession>B1WXB0</accession>
<name>B1WXB0_CROS5</name>
<dbReference type="STRING" id="43989.cce_1504"/>
<evidence type="ECO:0000256" key="7">
    <source>
        <dbReference type="ARBA" id="ARBA00023016"/>
    </source>
</evidence>
<dbReference type="AlphaFoldDB" id="B1WXB0"/>
<reference evidence="8 9" key="1">
    <citation type="journal article" date="2008" name="Proc. Natl. Acad. Sci. U.S.A.">
        <title>The genome of Cyanothece 51142, a unicellular diazotrophic cyanobacterium important in the marine nitrogen cycle.</title>
        <authorList>
            <person name="Welsh E.A."/>
            <person name="Liberton M."/>
            <person name="Stoeckel J."/>
            <person name="Loh T."/>
            <person name="Elvitigala T."/>
            <person name="Wang C."/>
            <person name="Wollam A."/>
            <person name="Fulton R.S."/>
            <person name="Clifton S.W."/>
            <person name="Jacobs J.M."/>
            <person name="Aurora R."/>
            <person name="Ghosh B.K."/>
            <person name="Sherman L.A."/>
            <person name="Smith R.D."/>
            <person name="Wilson R.K."/>
            <person name="Pakrasi H.B."/>
        </authorList>
    </citation>
    <scope>NUCLEOTIDE SEQUENCE [LARGE SCALE GENOMIC DNA]</scope>
    <source>
        <strain evidence="9">ATCC 51142 / BH68</strain>
    </source>
</reference>
<evidence type="ECO:0000256" key="2">
    <source>
        <dbReference type="ARBA" id="ARBA00022649"/>
    </source>
</evidence>